<evidence type="ECO:0000313" key="1">
    <source>
        <dbReference type="EMBL" id="CAG8663334.1"/>
    </source>
</evidence>
<proteinExistence type="predicted"/>
<organism evidence="1 2">
    <name type="scientific">Acaulospora colombiana</name>
    <dbReference type="NCBI Taxonomy" id="27376"/>
    <lineage>
        <taxon>Eukaryota</taxon>
        <taxon>Fungi</taxon>
        <taxon>Fungi incertae sedis</taxon>
        <taxon>Mucoromycota</taxon>
        <taxon>Glomeromycotina</taxon>
        <taxon>Glomeromycetes</taxon>
        <taxon>Diversisporales</taxon>
        <taxon>Acaulosporaceae</taxon>
        <taxon>Acaulospora</taxon>
    </lineage>
</organism>
<reference evidence="1" key="1">
    <citation type="submission" date="2021-06" db="EMBL/GenBank/DDBJ databases">
        <authorList>
            <person name="Kallberg Y."/>
            <person name="Tangrot J."/>
            <person name="Rosling A."/>
        </authorList>
    </citation>
    <scope>NUCLEOTIDE SEQUENCE</scope>
    <source>
        <strain evidence="1">CL356</strain>
    </source>
</reference>
<gene>
    <name evidence="1" type="ORF">ACOLOM_LOCUS8668</name>
</gene>
<accession>A0ACA9NPR7</accession>
<comment type="caution">
    <text evidence="1">The sequence shown here is derived from an EMBL/GenBank/DDBJ whole genome shotgun (WGS) entry which is preliminary data.</text>
</comment>
<keyword evidence="2" id="KW-1185">Reference proteome</keyword>
<dbReference type="Proteomes" id="UP000789525">
    <property type="component" value="Unassembled WGS sequence"/>
</dbReference>
<protein>
    <submittedName>
        <fullName evidence="1">9641_t:CDS:1</fullName>
    </submittedName>
</protein>
<dbReference type="EMBL" id="CAJVPT010023074">
    <property type="protein sequence ID" value="CAG8663334.1"/>
    <property type="molecule type" value="Genomic_DNA"/>
</dbReference>
<evidence type="ECO:0000313" key="2">
    <source>
        <dbReference type="Proteomes" id="UP000789525"/>
    </source>
</evidence>
<feature type="non-terminal residue" evidence="1">
    <location>
        <position position="268"/>
    </location>
</feature>
<name>A0ACA9NPR7_9GLOM</name>
<sequence length="268" mass="30322">MGARKAPPGIKENEGTNPRTGFKMILRLRERFLEVAWYLRTREGLRQRKEDKERRGTGVARAVRGRGLDSQKGASEASNGMSIIYPEDPSHKKAARLSGLGPSVDTQSLDHAKFVQGPFIVLDRYSSSQNLSPGSLSRIHLERSYRHLTGYLHLMAYNGDLDSRKQSLEIVILLMGDVQVGKRRLVRCYIKDEGHMDSIHSSTRASHYRLRLPLDSCPILPNGQPKPQQTKRMATNTTSRGQRKPTMVEMELFAMIASDQRLFTMPFT</sequence>